<reference evidence="1" key="1">
    <citation type="submission" date="2020-08" db="EMBL/GenBank/DDBJ databases">
        <title>Genome public.</title>
        <authorList>
            <person name="Liu C."/>
            <person name="Sun Q."/>
        </authorList>
    </citation>
    <scope>NUCLEOTIDE SEQUENCE</scope>
    <source>
        <strain evidence="1">NSJ-24</strain>
    </source>
</reference>
<dbReference type="AlphaFoldDB" id="A0A926E6Z7"/>
<protein>
    <submittedName>
        <fullName evidence="1">Uncharacterized protein</fullName>
    </submittedName>
</protein>
<dbReference type="RefSeq" id="WP_177269286.1">
    <property type="nucleotide sequence ID" value="NZ_JACRTA010000001.1"/>
</dbReference>
<proteinExistence type="predicted"/>
<organism evidence="1 2">
    <name type="scientific">Lentihominibacter hominis</name>
    <dbReference type="NCBI Taxonomy" id="2763645"/>
    <lineage>
        <taxon>Bacteria</taxon>
        <taxon>Bacillati</taxon>
        <taxon>Bacillota</taxon>
        <taxon>Clostridia</taxon>
        <taxon>Peptostreptococcales</taxon>
        <taxon>Anaerovoracaceae</taxon>
        <taxon>Lentihominibacter</taxon>
    </lineage>
</organism>
<comment type="caution">
    <text evidence="1">The sequence shown here is derived from an EMBL/GenBank/DDBJ whole genome shotgun (WGS) entry which is preliminary data.</text>
</comment>
<evidence type="ECO:0000313" key="1">
    <source>
        <dbReference type="EMBL" id="MBC8567548.1"/>
    </source>
</evidence>
<dbReference type="EMBL" id="JACRTA010000001">
    <property type="protein sequence ID" value="MBC8567548.1"/>
    <property type="molecule type" value="Genomic_DNA"/>
</dbReference>
<gene>
    <name evidence="1" type="ORF">H8692_02075</name>
</gene>
<evidence type="ECO:0000313" key="2">
    <source>
        <dbReference type="Proteomes" id="UP000610862"/>
    </source>
</evidence>
<name>A0A926E6Z7_9FIRM</name>
<accession>A0A926E6Z7</accession>
<dbReference type="Proteomes" id="UP000610862">
    <property type="component" value="Unassembled WGS sequence"/>
</dbReference>
<sequence length="59" mass="7215">MDRFSGENMNVVFYPCRKFSRRHDFDVFSMSDYMSCENCRHLNGENQCEKKLEERRNNL</sequence>
<keyword evidence="2" id="KW-1185">Reference proteome</keyword>